<reference evidence="1 2" key="1">
    <citation type="journal article" date="2024" name="G3 (Bethesda)">
        <title>Genome assembly of Hibiscus sabdariffa L. provides insights into metabolisms of medicinal natural products.</title>
        <authorList>
            <person name="Kim T."/>
        </authorList>
    </citation>
    <scope>NUCLEOTIDE SEQUENCE [LARGE SCALE GENOMIC DNA]</scope>
    <source>
        <strain evidence="1">TK-2024</strain>
        <tissue evidence="1">Old leaves</tissue>
    </source>
</reference>
<keyword evidence="2" id="KW-1185">Reference proteome</keyword>
<accession>A0ABR2GH18</accession>
<proteinExistence type="predicted"/>
<sequence>MQRFISALECYDLEELSTLWALKSGENAVNVHLQLYSGLQESNRLDVMQYDYHTSNCREARLITFFHAKIILSRNDILRPCIIGNGYGYYYSFHRLNS</sequence>
<evidence type="ECO:0000313" key="1">
    <source>
        <dbReference type="EMBL" id="KAK8602110.1"/>
    </source>
</evidence>
<comment type="caution">
    <text evidence="1">The sequence shown here is derived from an EMBL/GenBank/DDBJ whole genome shotgun (WGS) entry which is preliminary data.</text>
</comment>
<gene>
    <name evidence="1" type="ORF">V6N12_051928</name>
</gene>
<organism evidence="1 2">
    <name type="scientific">Hibiscus sabdariffa</name>
    <name type="common">roselle</name>
    <dbReference type="NCBI Taxonomy" id="183260"/>
    <lineage>
        <taxon>Eukaryota</taxon>
        <taxon>Viridiplantae</taxon>
        <taxon>Streptophyta</taxon>
        <taxon>Embryophyta</taxon>
        <taxon>Tracheophyta</taxon>
        <taxon>Spermatophyta</taxon>
        <taxon>Magnoliopsida</taxon>
        <taxon>eudicotyledons</taxon>
        <taxon>Gunneridae</taxon>
        <taxon>Pentapetalae</taxon>
        <taxon>rosids</taxon>
        <taxon>malvids</taxon>
        <taxon>Malvales</taxon>
        <taxon>Malvaceae</taxon>
        <taxon>Malvoideae</taxon>
        <taxon>Hibiscus</taxon>
    </lineage>
</organism>
<dbReference type="EMBL" id="JBBPBM010000001">
    <property type="protein sequence ID" value="KAK8602110.1"/>
    <property type="molecule type" value="Genomic_DNA"/>
</dbReference>
<name>A0ABR2GH18_9ROSI</name>
<protein>
    <submittedName>
        <fullName evidence="1">Uncharacterized protein</fullName>
    </submittedName>
</protein>
<evidence type="ECO:0000313" key="2">
    <source>
        <dbReference type="Proteomes" id="UP001472677"/>
    </source>
</evidence>
<dbReference type="Proteomes" id="UP001472677">
    <property type="component" value="Unassembled WGS sequence"/>
</dbReference>